<reference evidence="1" key="3">
    <citation type="submission" date="2025-08" db="UniProtKB">
        <authorList>
            <consortium name="Ensembl"/>
        </authorList>
    </citation>
    <scope>IDENTIFICATION</scope>
</reference>
<dbReference type="Ensembl" id="ENSCINT00000033663.1">
    <property type="protein sequence ID" value="ENSCINP00000033911.1"/>
    <property type="gene ID" value="ENSCING00000022348.1"/>
</dbReference>
<proteinExistence type="predicted"/>
<reference evidence="2" key="1">
    <citation type="journal article" date="2002" name="Science">
        <title>The draft genome of Ciona intestinalis: insights into chordate and vertebrate origins.</title>
        <authorList>
            <person name="Dehal P."/>
            <person name="Satou Y."/>
            <person name="Campbell R.K."/>
            <person name="Chapman J."/>
            <person name="Degnan B."/>
            <person name="De Tomaso A."/>
            <person name="Davidson B."/>
            <person name="Di Gregorio A."/>
            <person name="Gelpke M."/>
            <person name="Goodstein D.M."/>
            <person name="Harafuji N."/>
            <person name="Hastings K.E."/>
            <person name="Ho I."/>
            <person name="Hotta K."/>
            <person name="Huang W."/>
            <person name="Kawashima T."/>
            <person name="Lemaire P."/>
            <person name="Martinez D."/>
            <person name="Meinertzhagen I.A."/>
            <person name="Necula S."/>
            <person name="Nonaka M."/>
            <person name="Putnam N."/>
            <person name="Rash S."/>
            <person name="Saiga H."/>
            <person name="Satake M."/>
            <person name="Terry A."/>
            <person name="Yamada L."/>
            <person name="Wang H.G."/>
            <person name="Awazu S."/>
            <person name="Azumi K."/>
            <person name="Boore J."/>
            <person name="Branno M."/>
            <person name="Chin-Bow S."/>
            <person name="DeSantis R."/>
            <person name="Doyle S."/>
            <person name="Francino P."/>
            <person name="Keys D.N."/>
            <person name="Haga S."/>
            <person name="Hayashi H."/>
            <person name="Hino K."/>
            <person name="Imai K.S."/>
            <person name="Inaba K."/>
            <person name="Kano S."/>
            <person name="Kobayashi K."/>
            <person name="Kobayashi M."/>
            <person name="Lee B.I."/>
            <person name="Makabe K.W."/>
            <person name="Manohar C."/>
            <person name="Matassi G."/>
            <person name="Medina M."/>
            <person name="Mochizuki Y."/>
            <person name="Mount S."/>
            <person name="Morishita T."/>
            <person name="Miura S."/>
            <person name="Nakayama A."/>
            <person name="Nishizaka S."/>
            <person name="Nomoto H."/>
            <person name="Ohta F."/>
            <person name="Oishi K."/>
            <person name="Rigoutsos I."/>
            <person name="Sano M."/>
            <person name="Sasaki A."/>
            <person name="Sasakura Y."/>
            <person name="Shoguchi E."/>
            <person name="Shin-i T."/>
            <person name="Spagnuolo A."/>
            <person name="Stainier D."/>
            <person name="Suzuki M.M."/>
            <person name="Tassy O."/>
            <person name="Takatori N."/>
            <person name="Tokuoka M."/>
            <person name="Yagi K."/>
            <person name="Yoshizaki F."/>
            <person name="Wada S."/>
            <person name="Zhang C."/>
            <person name="Hyatt P.D."/>
            <person name="Larimer F."/>
            <person name="Detter C."/>
            <person name="Doggett N."/>
            <person name="Glavina T."/>
            <person name="Hawkins T."/>
            <person name="Richardson P."/>
            <person name="Lucas S."/>
            <person name="Kohara Y."/>
            <person name="Levine M."/>
            <person name="Satoh N."/>
            <person name="Rokhsar D.S."/>
        </authorList>
    </citation>
    <scope>NUCLEOTIDE SEQUENCE [LARGE SCALE GENOMIC DNA]</scope>
</reference>
<keyword evidence="2" id="KW-1185">Reference proteome</keyword>
<dbReference type="Proteomes" id="UP000008144">
    <property type="component" value="Chromosome 9"/>
</dbReference>
<evidence type="ECO:0000313" key="2">
    <source>
        <dbReference type="Proteomes" id="UP000008144"/>
    </source>
</evidence>
<dbReference type="InParanoid" id="H2XW77"/>
<dbReference type="HOGENOM" id="CLU_3001573_0_0_1"/>
<reference evidence="1" key="2">
    <citation type="journal article" date="2008" name="Genome Biol.">
        <title>Improved genome assembly and evidence-based global gene model set for the chordate Ciona intestinalis: new insight into intron and operon populations.</title>
        <authorList>
            <person name="Satou Y."/>
            <person name="Mineta K."/>
            <person name="Ogasawara M."/>
            <person name="Sasakura Y."/>
            <person name="Shoguchi E."/>
            <person name="Ueno K."/>
            <person name="Yamada L."/>
            <person name="Matsumoto J."/>
            <person name="Wasserscheid J."/>
            <person name="Dewar K."/>
            <person name="Wiley G.B."/>
            <person name="Macmil S.L."/>
            <person name="Roe B.A."/>
            <person name="Zeller R.W."/>
            <person name="Hastings K.E."/>
            <person name="Lemaire P."/>
            <person name="Lindquist E."/>
            <person name="Endo T."/>
            <person name="Hotta K."/>
            <person name="Inaba K."/>
        </authorList>
    </citation>
    <scope>NUCLEOTIDE SEQUENCE [LARGE SCALE GENOMIC DNA]</scope>
    <source>
        <strain evidence="1">wild type</strain>
    </source>
</reference>
<reference evidence="1" key="4">
    <citation type="submission" date="2025-09" db="UniProtKB">
        <authorList>
            <consortium name="Ensembl"/>
        </authorList>
    </citation>
    <scope>IDENTIFICATION</scope>
</reference>
<name>H2XW77_CIOIN</name>
<dbReference type="EMBL" id="EAAA01002874">
    <property type="status" value="NOT_ANNOTATED_CDS"/>
    <property type="molecule type" value="Genomic_DNA"/>
</dbReference>
<accession>H2XW77</accession>
<sequence length="57" mass="6509">NKKKTWTILLQPIYTDLPSLVDLSEDLQFVLLVNSSLSGRLGLSICLLLVRSMMHYM</sequence>
<evidence type="ECO:0000313" key="1">
    <source>
        <dbReference type="Ensembl" id="ENSCINP00000033911.1"/>
    </source>
</evidence>
<organism evidence="1 2">
    <name type="scientific">Ciona intestinalis</name>
    <name type="common">Transparent sea squirt</name>
    <name type="synonym">Ascidia intestinalis</name>
    <dbReference type="NCBI Taxonomy" id="7719"/>
    <lineage>
        <taxon>Eukaryota</taxon>
        <taxon>Metazoa</taxon>
        <taxon>Chordata</taxon>
        <taxon>Tunicata</taxon>
        <taxon>Ascidiacea</taxon>
        <taxon>Phlebobranchia</taxon>
        <taxon>Cionidae</taxon>
        <taxon>Ciona</taxon>
    </lineage>
</organism>
<dbReference type="AlphaFoldDB" id="H2XW77"/>
<dbReference type="EMBL" id="EAAA01002873">
    <property type="status" value="NOT_ANNOTATED_CDS"/>
    <property type="molecule type" value="Genomic_DNA"/>
</dbReference>
<protein>
    <submittedName>
        <fullName evidence="1">Uncharacterized protein</fullName>
    </submittedName>
</protein>